<gene>
    <name evidence="1" type="ORF">F2Q69_00048107</name>
</gene>
<evidence type="ECO:0000313" key="1">
    <source>
        <dbReference type="EMBL" id="KAF3526709.1"/>
    </source>
</evidence>
<organism evidence="1 2">
    <name type="scientific">Brassica cretica</name>
    <name type="common">Mustard</name>
    <dbReference type="NCBI Taxonomy" id="69181"/>
    <lineage>
        <taxon>Eukaryota</taxon>
        <taxon>Viridiplantae</taxon>
        <taxon>Streptophyta</taxon>
        <taxon>Embryophyta</taxon>
        <taxon>Tracheophyta</taxon>
        <taxon>Spermatophyta</taxon>
        <taxon>Magnoliopsida</taxon>
        <taxon>eudicotyledons</taxon>
        <taxon>Gunneridae</taxon>
        <taxon>Pentapetalae</taxon>
        <taxon>rosids</taxon>
        <taxon>malvids</taxon>
        <taxon>Brassicales</taxon>
        <taxon>Brassicaceae</taxon>
        <taxon>Brassiceae</taxon>
        <taxon>Brassica</taxon>
    </lineage>
</organism>
<dbReference type="AlphaFoldDB" id="A0A8S9Q110"/>
<evidence type="ECO:0000313" key="2">
    <source>
        <dbReference type="Proteomes" id="UP000712600"/>
    </source>
</evidence>
<accession>A0A8S9Q110</accession>
<protein>
    <submittedName>
        <fullName evidence="1">Uncharacterized protein</fullName>
    </submittedName>
</protein>
<sequence>MGQLTLTCGKWIYQETRWLFGVDKKKESKVIEVNDRICYEDFVQMVIREYKVDTQNYKVELSYMYPKKVLLTLPQNTPPIDIGNQRQFSGFLEQLKTPEPRLLRVRCFFLYKTTLFTPVNMRQVGGTEKSKALRGSLRSSTMEP</sequence>
<proteinExistence type="predicted"/>
<comment type="caution">
    <text evidence="1">The sequence shown here is derived from an EMBL/GenBank/DDBJ whole genome shotgun (WGS) entry which is preliminary data.</text>
</comment>
<dbReference type="Proteomes" id="UP000712600">
    <property type="component" value="Unassembled WGS sequence"/>
</dbReference>
<dbReference type="EMBL" id="QGKX02001347">
    <property type="protein sequence ID" value="KAF3526709.1"/>
    <property type="molecule type" value="Genomic_DNA"/>
</dbReference>
<name>A0A8S9Q110_BRACR</name>
<reference evidence="1" key="1">
    <citation type="submission" date="2019-12" db="EMBL/GenBank/DDBJ databases">
        <title>Genome sequencing and annotation of Brassica cretica.</title>
        <authorList>
            <person name="Studholme D.J."/>
            <person name="Sarris P."/>
        </authorList>
    </citation>
    <scope>NUCLEOTIDE SEQUENCE</scope>
    <source>
        <strain evidence="1">PFS-109/04</strain>
        <tissue evidence="1">Leaf</tissue>
    </source>
</reference>